<reference evidence="1 2" key="1">
    <citation type="submission" date="2020-08" db="EMBL/GenBank/DDBJ databases">
        <title>A Genomic Blueprint of the Chicken Gut Microbiome.</title>
        <authorList>
            <person name="Gilroy R."/>
            <person name="Ravi A."/>
            <person name="Getino M."/>
            <person name="Pursley I."/>
            <person name="Horton D.L."/>
            <person name="Alikhan N.-F."/>
            <person name="Baker D."/>
            <person name="Gharbi K."/>
            <person name="Hall N."/>
            <person name="Watson M."/>
            <person name="Adriaenssens E.M."/>
            <person name="Foster-Nyarko E."/>
            <person name="Jarju S."/>
            <person name="Secka A."/>
            <person name="Antonio M."/>
            <person name="Oren A."/>
            <person name="Chaudhuri R."/>
            <person name="La Ragione R.M."/>
            <person name="Hildebrand F."/>
            <person name="Pallen M.J."/>
        </authorList>
    </citation>
    <scope>NUCLEOTIDE SEQUENCE [LARGE SCALE GENOMIC DNA]</scope>
    <source>
        <strain evidence="1 2">Sa2YVA2</strain>
    </source>
</reference>
<evidence type="ECO:0000313" key="1">
    <source>
        <dbReference type="EMBL" id="MBD7985101.1"/>
    </source>
</evidence>
<dbReference type="EMBL" id="JACSQN010000009">
    <property type="protein sequence ID" value="MBD7985101.1"/>
    <property type="molecule type" value="Genomic_DNA"/>
</dbReference>
<sequence>MNIENEADYVGFGSIQISVPFQINGGDCLVLHANLIGVEAGDFLGISGSSNEERLLNKKTDEENNVFSSSGL</sequence>
<keyword evidence="2" id="KW-1185">Reference proteome</keyword>
<accession>A0ABR8UAR2</accession>
<proteinExistence type="predicted"/>
<organism evidence="1 2">
    <name type="scientific">Sporosarcina quadrami</name>
    <dbReference type="NCBI Taxonomy" id="2762234"/>
    <lineage>
        <taxon>Bacteria</taxon>
        <taxon>Bacillati</taxon>
        <taxon>Bacillota</taxon>
        <taxon>Bacilli</taxon>
        <taxon>Bacillales</taxon>
        <taxon>Caryophanaceae</taxon>
        <taxon>Sporosarcina</taxon>
    </lineage>
</organism>
<comment type="caution">
    <text evidence="1">The sequence shown here is derived from an EMBL/GenBank/DDBJ whole genome shotgun (WGS) entry which is preliminary data.</text>
</comment>
<gene>
    <name evidence="1" type="ORF">H9649_10925</name>
</gene>
<protein>
    <submittedName>
        <fullName evidence="1">Uncharacterized protein</fullName>
    </submittedName>
</protein>
<name>A0ABR8UAR2_9BACL</name>
<evidence type="ECO:0000313" key="2">
    <source>
        <dbReference type="Proteomes" id="UP000626786"/>
    </source>
</evidence>
<dbReference type="Proteomes" id="UP000626786">
    <property type="component" value="Unassembled WGS sequence"/>
</dbReference>
<dbReference type="RefSeq" id="WP_191694927.1">
    <property type="nucleotide sequence ID" value="NZ_JACSQN010000009.1"/>
</dbReference>